<reference evidence="4" key="1">
    <citation type="submission" date="2016-10" db="EMBL/GenBank/DDBJ databases">
        <authorList>
            <person name="Varghese N."/>
            <person name="Submissions S."/>
        </authorList>
    </citation>
    <scope>NUCLEOTIDE SEQUENCE [LARGE SCALE GENOMIC DNA]</scope>
    <source>
        <strain evidence="4">CGMCC 1.10369</strain>
    </source>
</reference>
<dbReference type="OrthoDB" id="9809047at2"/>
<proteinExistence type="inferred from homology"/>
<accession>A0A1H0J9U3</accession>
<dbReference type="InterPro" id="IPR000032">
    <property type="entry name" value="HPr-like"/>
</dbReference>
<gene>
    <name evidence="3" type="ORF">SAMN04488053_1138</name>
</gene>
<name>A0A1H0J9U3_9BACI</name>
<dbReference type="Proteomes" id="UP000198778">
    <property type="component" value="Unassembled WGS sequence"/>
</dbReference>
<sequence length="85" mass="9311">MMETNVTVKRRSGLQARPAALFVQEANKFHSDIFIEKDGKNVNAKSIMGIMSIAVGTNKEVTIKADGPDEKEAIDALTAFVEKED</sequence>
<dbReference type="Gene3D" id="3.30.1340.10">
    <property type="entry name" value="HPr-like"/>
    <property type="match status" value="1"/>
</dbReference>
<evidence type="ECO:0000256" key="1">
    <source>
        <dbReference type="ARBA" id="ARBA00010736"/>
    </source>
</evidence>
<dbReference type="NCBIfam" id="TIGR01003">
    <property type="entry name" value="PTS_HPr_family"/>
    <property type="match status" value="1"/>
</dbReference>
<dbReference type="InterPro" id="IPR035895">
    <property type="entry name" value="HPr-like_sf"/>
</dbReference>
<dbReference type="STRING" id="745820.SAMN04488053_1138"/>
<dbReference type="CDD" id="cd00367">
    <property type="entry name" value="PTS-HPr_like"/>
    <property type="match status" value="1"/>
</dbReference>
<dbReference type="InterPro" id="IPR050399">
    <property type="entry name" value="HPr"/>
</dbReference>
<dbReference type="NCBIfam" id="NF010354">
    <property type="entry name" value="PRK13782.1"/>
    <property type="match status" value="1"/>
</dbReference>
<dbReference type="EMBL" id="FNIL01000013">
    <property type="protein sequence ID" value="SDO40548.1"/>
    <property type="molecule type" value="Genomic_DNA"/>
</dbReference>
<dbReference type="SUPFAM" id="SSF55594">
    <property type="entry name" value="HPr-like"/>
    <property type="match status" value="1"/>
</dbReference>
<feature type="domain" description="HPr" evidence="2">
    <location>
        <begin position="1"/>
        <end position="85"/>
    </location>
</feature>
<comment type="similarity">
    <text evidence="1">Belongs to the HPr family.</text>
</comment>
<evidence type="ECO:0000259" key="2">
    <source>
        <dbReference type="PROSITE" id="PS51350"/>
    </source>
</evidence>
<dbReference type="PROSITE" id="PS51350">
    <property type="entry name" value="PTS_HPR_DOM"/>
    <property type="match status" value="1"/>
</dbReference>
<dbReference type="Pfam" id="PF00381">
    <property type="entry name" value="PTS-HPr"/>
    <property type="match status" value="1"/>
</dbReference>
<dbReference type="PRINTS" id="PR00107">
    <property type="entry name" value="PHOSPHOCPHPR"/>
</dbReference>
<organism evidence="3 4">
    <name type="scientific">Alkalicoccus daliensis</name>
    <dbReference type="NCBI Taxonomy" id="745820"/>
    <lineage>
        <taxon>Bacteria</taxon>
        <taxon>Bacillati</taxon>
        <taxon>Bacillota</taxon>
        <taxon>Bacilli</taxon>
        <taxon>Bacillales</taxon>
        <taxon>Bacillaceae</taxon>
        <taxon>Alkalicoccus</taxon>
    </lineage>
</organism>
<dbReference type="PANTHER" id="PTHR33705:SF5">
    <property type="entry name" value="HPR-LIKE PROTEIN CRH"/>
    <property type="match status" value="1"/>
</dbReference>
<dbReference type="PROSITE" id="PS00589">
    <property type="entry name" value="PTS_HPR_SER"/>
    <property type="match status" value="1"/>
</dbReference>
<dbReference type="PANTHER" id="PTHR33705">
    <property type="entry name" value="PHOSPHOCARRIER PROTEIN HPR"/>
    <property type="match status" value="1"/>
</dbReference>
<protein>
    <submittedName>
        <fullName evidence="3">Catabolite repression HPr-like protein</fullName>
    </submittedName>
</protein>
<keyword evidence="4" id="KW-1185">Reference proteome</keyword>
<dbReference type="InterPro" id="IPR002114">
    <property type="entry name" value="PTS_HPr_Ser_P_site"/>
</dbReference>
<evidence type="ECO:0000313" key="3">
    <source>
        <dbReference type="EMBL" id="SDO40548.1"/>
    </source>
</evidence>
<dbReference type="AlphaFoldDB" id="A0A1H0J9U3"/>
<evidence type="ECO:0000313" key="4">
    <source>
        <dbReference type="Proteomes" id="UP000198778"/>
    </source>
</evidence>
<dbReference type="RefSeq" id="WP_090843824.1">
    <property type="nucleotide sequence ID" value="NZ_FNIL01000013.1"/>
</dbReference>